<dbReference type="EMBL" id="KV454407">
    <property type="protein sequence ID" value="ODQ67032.1"/>
    <property type="molecule type" value="Genomic_DNA"/>
</dbReference>
<gene>
    <name evidence="2" type="ORF">NADFUDRAFT_45270</name>
</gene>
<reference evidence="2 3" key="1">
    <citation type="journal article" date="2016" name="Proc. Natl. Acad. Sci. U.S.A.">
        <title>Comparative genomics of biotechnologically important yeasts.</title>
        <authorList>
            <person name="Riley R."/>
            <person name="Haridas S."/>
            <person name="Wolfe K.H."/>
            <person name="Lopes M.R."/>
            <person name="Hittinger C.T."/>
            <person name="Goeker M."/>
            <person name="Salamov A.A."/>
            <person name="Wisecaver J.H."/>
            <person name="Long T.M."/>
            <person name="Calvey C.H."/>
            <person name="Aerts A.L."/>
            <person name="Barry K.W."/>
            <person name="Choi C."/>
            <person name="Clum A."/>
            <person name="Coughlan A.Y."/>
            <person name="Deshpande S."/>
            <person name="Douglass A.P."/>
            <person name="Hanson S.J."/>
            <person name="Klenk H.-P."/>
            <person name="LaButti K.M."/>
            <person name="Lapidus A."/>
            <person name="Lindquist E.A."/>
            <person name="Lipzen A.M."/>
            <person name="Meier-Kolthoff J.P."/>
            <person name="Ohm R.A."/>
            <person name="Otillar R.P."/>
            <person name="Pangilinan J.L."/>
            <person name="Peng Y."/>
            <person name="Rokas A."/>
            <person name="Rosa C.A."/>
            <person name="Scheuner C."/>
            <person name="Sibirny A.A."/>
            <person name="Slot J.C."/>
            <person name="Stielow J.B."/>
            <person name="Sun H."/>
            <person name="Kurtzman C.P."/>
            <person name="Blackwell M."/>
            <person name="Grigoriev I.V."/>
            <person name="Jeffries T.W."/>
        </authorList>
    </citation>
    <scope>NUCLEOTIDE SEQUENCE [LARGE SCALE GENOMIC DNA]</scope>
    <source>
        <strain evidence="2 3">DSM 6958</strain>
    </source>
</reference>
<dbReference type="AlphaFoldDB" id="A0A1E3PQ41"/>
<organism evidence="2 3">
    <name type="scientific">Nadsonia fulvescens var. elongata DSM 6958</name>
    <dbReference type="NCBI Taxonomy" id="857566"/>
    <lineage>
        <taxon>Eukaryota</taxon>
        <taxon>Fungi</taxon>
        <taxon>Dikarya</taxon>
        <taxon>Ascomycota</taxon>
        <taxon>Saccharomycotina</taxon>
        <taxon>Dipodascomycetes</taxon>
        <taxon>Dipodascales</taxon>
        <taxon>Dipodascales incertae sedis</taxon>
        <taxon>Nadsonia</taxon>
    </lineage>
</organism>
<keyword evidence="3" id="KW-1185">Reference proteome</keyword>
<evidence type="ECO:0000313" key="2">
    <source>
        <dbReference type="EMBL" id="ODQ67032.1"/>
    </source>
</evidence>
<accession>A0A1E3PQ41</accession>
<proteinExistence type="predicted"/>
<protein>
    <submittedName>
        <fullName evidence="2">Uncharacterized protein</fullName>
    </submittedName>
</protein>
<feature type="region of interest" description="Disordered" evidence="1">
    <location>
        <begin position="57"/>
        <end position="96"/>
    </location>
</feature>
<sequence length="96" mass="10589">MDKYVSSDKVSEPKGAKEFPKVFQESEALIELDIPKDSNGNPMPDSMYRKIPLLPHSHRPKFAGPGNFGFSNVKPSHGLAGPGTRPELRNDNANQK</sequence>
<evidence type="ECO:0000256" key="1">
    <source>
        <dbReference type="SAM" id="MobiDB-lite"/>
    </source>
</evidence>
<name>A0A1E3PQ41_9ASCO</name>
<evidence type="ECO:0000313" key="3">
    <source>
        <dbReference type="Proteomes" id="UP000095009"/>
    </source>
</evidence>
<dbReference type="Proteomes" id="UP000095009">
    <property type="component" value="Unassembled WGS sequence"/>
</dbReference>